<accession>A0A085G4G5</accession>
<dbReference type="SUPFAM" id="SSF55729">
    <property type="entry name" value="Acyl-CoA N-acyltransferases (Nat)"/>
    <property type="match status" value="1"/>
</dbReference>
<gene>
    <name evidence="2" type="ORF">GEAM_3582</name>
</gene>
<dbReference type="eggNOG" id="COG0456">
    <property type="taxonomic scope" value="Bacteria"/>
</dbReference>
<protein>
    <submittedName>
        <fullName evidence="2">Acetyltransferase</fullName>
        <ecNumber evidence="2">2.3.1.-</ecNumber>
    </submittedName>
</protein>
<reference evidence="2 3" key="1">
    <citation type="submission" date="2014-05" db="EMBL/GenBank/DDBJ databases">
        <title>ATOL: Assembling a taxonomically balanced genome-scale reconstruction of the evolutionary history of the Enterobacteriaceae.</title>
        <authorList>
            <person name="Plunkett G.III."/>
            <person name="Neeno-Eckwall E.C."/>
            <person name="Glasner J.D."/>
            <person name="Perna N.T."/>
        </authorList>
    </citation>
    <scope>NUCLEOTIDE SEQUENCE [LARGE SCALE GENOMIC DNA]</scope>
    <source>
        <strain evidence="2 3">ATCC 33852</strain>
    </source>
</reference>
<comment type="caution">
    <text evidence="2">The sequence shown here is derived from an EMBL/GenBank/DDBJ whole genome shotgun (WGS) entry which is preliminary data.</text>
</comment>
<dbReference type="OrthoDB" id="9787920at2"/>
<dbReference type="STRING" id="910964.GEAM_3582"/>
<evidence type="ECO:0000313" key="3">
    <source>
        <dbReference type="Proteomes" id="UP000028640"/>
    </source>
</evidence>
<keyword evidence="2" id="KW-0808">Transferase</keyword>
<dbReference type="InterPro" id="IPR000182">
    <property type="entry name" value="GNAT_dom"/>
</dbReference>
<dbReference type="AlphaFoldDB" id="A0A085G4G5"/>
<evidence type="ECO:0000313" key="2">
    <source>
        <dbReference type="EMBL" id="KFC78610.1"/>
    </source>
</evidence>
<dbReference type="RefSeq" id="WP_034794200.1">
    <property type="nucleotide sequence ID" value="NZ_JMPJ01000067.1"/>
</dbReference>
<dbReference type="PROSITE" id="PS51186">
    <property type="entry name" value="GNAT"/>
    <property type="match status" value="1"/>
</dbReference>
<dbReference type="InterPro" id="IPR016181">
    <property type="entry name" value="Acyl_CoA_acyltransferase"/>
</dbReference>
<dbReference type="Proteomes" id="UP000028640">
    <property type="component" value="Unassembled WGS sequence"/>
</dbReference>
<name>A0A085G4G5_EWIA3</name>
<evidence type="ECO:0000259" key="1">
    <source>
        <dbReference type="PROSITE" id="PS51186"/>
    </source>
</evidence>
<dbReference type="Pfam" id="PF13508">
    <property type="entry name" value="Acetyltransf_7"/>
    <property type="match status" value="1"/>
</dbReference>
<sequence length="148" mass="17113">MKTRMTDTPTEADITDIIDGLRGYNKSFIPEQSFRDLAIFIEDDQGKKQAGIIAETVGNWLKIIYLWVDESLRGQDIGTKLLQDVQQEALQRGCRYAMVDTFSFQARPFYERHGFHMQMALEDYIADIRAPDEAPSTHTRFYLTKRLG</sequence>
<feature type="domain" description="N-acetyltransferase" evidence="1">
    <location>
        <begin position="1"/>
        <end position="148"/>
    </location>
</feature>
<dbReference type="CDD" id="cd04301">
    <property type="entry name" value="NAT_SF"/>
    <property type="match status" value="1"/>
</dbReference>
<dbReference type="GO" id="GO:0016747">
    <property type="term" value="F:acyltransferase activity, transferring groups other than amino-acyl groups"/>
    <property type="evidence" value="ECO:0007669"/>
    <property type="project" value="InterPro"/>
</dbReference>
<dbReference type="GeneID" id="78381882"/>
<dbReference type="Gene3D" id="3.40.630.30">
    <property type="match status" value="1"/>
</dbReference>
<organism evidence="2 3">
    <name type="scientific">Ewingella americana (strain ATCC 33852 / DSM 4580 / CCUG 14506 / JCM 5911 / LMG 7869 / NCTC 12157 / CDC 1468-78)</name>
    <dbReference type="NCBI Taxonomy" id="910964"/>
    <lineage>
        <taxon>Bacteria</taxon>
        <taxon>Pseudomonadati</taxon>
        <taxon>Pseudomonadota</taxon>
        <taxon>Gammaproteobacteria</taxon>
        <taxon>Enterobacterales</taxon>
        <taxon>Yersiniaceae</taxon>
        <taxon>Ewingella</taxon>
    </lineage>
</organism>
<keyword evidence="3" id="KW-1185">Reference proteome</keyword>
<proteinExistence type="predicted"/>
<dbReference type="EC" id="2.3.1.-" evidence="2"/>
<keyword evidence="2" id="KW-0012">Acyltransferase</keyword>
<dbReference type="EMBL" id="JMPJ01000067">
    <property type="protein sequence ID" value="KFC78610.1"/>
    <property type="molecule type" value="Genomic_DNA"/>
</dbReference>